<keyword evidence="3" id="KW-1185">Reference proteome</keyword>
<evidence type="ECO:0000313" key="3">
    <source>
        <dbReference type="Proteomes" id="UP001165042"/>
    </source>
</evidence>
<name>A0A9W6QLB6_9PSEU</name>
<dbReference type="SUPFAM" id="SSF56112">
    <property type="entry name" value="Protein kinase-like (PK-like)"/>
    <property type="match status" value="1"/>
</dbReference>
<protein>
    <recommendedName>
        <fullName evidence="1">Ternary complex associated domain-containing protein</fullName>
    </recommendedName>
</protein>
<evidence type="ECO:0000313" key="2">
    <source>
        <dbReference type="EMBL" id="GLW90609.1"/>
    </source>
</evidence>
<accession>A0A9W6QLB6</accession>
<sequence length="874" mass="98634">MSKTFEFGSTTADLARVREVARNLQEDPGATRGAASKWDKIFQALDRADDEVSKDGQLKRFHLLANTAFNLAQWFQSQLDPAIQEEMLRMAIHWYDSANNPTYATSLSSCRRQLATLGKDSVVPVTIATVTTTPPTSHSPQASNYVRGPAPPQEWDDVVAEWRESGGVKPLQDLIDDFAKFANETVFSLLPQARELLVDELSSHLQEIGDELRELSIHQDGNVVHERAKSARRLAFNVNVNQVNVHTFRLRWLVTGMWNFALMQEAGWQSNRPQIVVDLLGYVQSFQIYSRHRDDRREYMLWATRLLLRAALDSDVIPRPLFDKAKSLASWIRHSTGTYLLLSGPEPTQPSLTVYDTRVDPANRDQWADSLLQRWVDKPDVRLSVALSLLSLSDWSVSRLNYLLQILFQNSSEAQARIELWLGEANQLIEATRTTHIGVNPWSPGRGIDGATLSYGPQGNNIILADSTLRGIASELATRSGHLVAQGAIFRGRRVPTFLCFDNFGPVGILKIDRVDRVEREKKNFDRYAKRLHPRYRPSECVVGTSSISDSAGDRFRAVLTSYVFSEEDEPTTLSEWLVEADAEQIDMLINRLFLQSLRPWLSHVERRVGDLRDEYSSLRPATNITPHAPDRNAVVELRQFTASRTTRLFGQKLDHADRFFTAFETLPLVKEIIGEDRARMPSVNPLWLAAAVGECDDVELQHNAVAPLIHQVSSHEYLTCISHGDLHGDNILIAGDPRQPNISLIDFETTHEGHICKDFARLESALLTRIFEWTAEEASALVDWFMHSWNKDVLSSHTVPQVSDRITRILGAVVRLRKTLIGCGQEHWPIKASEYQWAMLASLLPFARYPDTPEHNRVLALVLAGHAASTLCA</sequence>
<comment type="caution">
    <text evidence="2">The sequence shown here is derived from an EMBL/GenBank/DDBJ whole genome shotgun (WGS) entry which is preliminary data.</text>
</comment>
<reference evidence="2" key="1">
    <citation type="submission" date="2023-02" db="EMBL/GenBank/DDBJ databases">
        <title>Actinokineospora globicatena NBRC 15670.</title>
        <authorList>
            <person name="Ichikawa N."/>
            <person name="Sato H."/>
            <person name="Tonouchi N."/>
        </authorList>
    </citation>
    <scope>NUCLEOTIDE SEQUENCE</scope>
    <source>
        <strain evidence="2">NBRC 15670</strain>
    </source>
</reference>
<evidence type="ECO:0000259" key="1">
    <source>
        <dbReference type="Pfam" id="PF19974"/>
    </source>
</evidence>
<dbReference type="AlphaFoldDB" id="A0A9W6QLB6"/>
<dbReference type="InterPro" id="IPR011009">
    <property type="entry name" value="Kinase-like_dom_sf"/>
</dbReference>
<dbReference type="Proteomes" id="UP001165042">
    <property type="component" value="Unassembled WGS sequence"/>
</dbReference>
<proteinExistence type="predicted"/>
<dbReference type="Pfam" id="PF19974">
    <property type="entry name" value="TCAD9"/>
    <property type="match status" value="1"/>
</dbReference>
<dbReference type="EMBL" id="BSSD01000002">
    <property type="protein sequence ID" value="GLW90609.1"/>
    <property type="molecule type" value="Genomic_DNA"/>
</dbReference>
<organism evidence="2 3">
    <name type="scientific">Actinokineospora globicatena</name>
    <dbReference type="NCBI Taxonomy" id="103729"/>
    <lineage>
        <taxon>Bacteria</taxon>
        <taxon>Bacillati</taxon>
        <taxon>Actinomycetota</taxon>
        <taxon>Actinomycetes</taxon>
        <taxon>Pseudonocardiales</taxon>
        <taxon>Pseudonocardiaceae</taxon>
        <taxon>Actinokineospora</taxon>
    </lineage>
</organism>
<dbReference type="Gene3D" id="3.90.1200.10">
    <property type="match status" value="1"/>
</dbReference>
<feature type="domain" description="Ternary complex associated" evidence="1">
    <location>
        <begin position="717"/>
        <end position="777"/>
    </location>
</feature>
<gene>
    <name evidence="2" type="ORF">Aglo03_14250</name>
</gene>
<dbReference type="InterPro" id="IPR045544">
    <property type="entry name" value="TCAD9"/>
</dbReference>
<dbReference type="RefSeq" id="WP_285608932.1">
    <property type="nucleotide sequence ID" value="NZ_BSSD01000002.1"/>
</dbReference>